<organism evidence="2">
    <name type="scientific">Cacopsylla melanoneura</name>
    <dbReference type="NCBI Taxonomy" id="428564"/>
    <lineage>
        <taxon>Eukaryota</taxon>
        <taxon>Metazoa</taxon>
        <taxon>Ecdysozoa</taxon>
        <taxon>Arthropoda</taxon>
        <taxon>Hexapoda</taxon>
        <taxon>Insecta</taxon>
        <taxon>Pterygota</taxon>
        <taxon>Neoptera</taxon>
        <taxon>Paraneoptera</taxon>
        <taxon>Hemiptera</taxon>
        <taxon>Sternorrhyncha</taxon>
        <taxon>Psylloidea</taxon>
        <taxon>Psyllidae</taxon>
        <taxon>Psyllinae</taxon>
        <taxon>Cacopsylla</taxon>
    </lineage>
</organism>
<evidence type="ECO:0000256" key="1">
    <source>
        <dbReference type="SAM" id="MobiDB-lite"/>
    </source>
</evidence>
<sequence>MLPFCLILYENCVRSCEFGFSAGRIFPNYSQRIRARAELAILRSDIINQPQWCSFLARGIFHGFRITSEALPSTCIPFRKRNNSLRIFRSGLDSNTQPPGQLSMLLTTNPRRLA</sequence>
<accession>A0A8D8QQZ5</accession>
<feature type="compositionally biased region" description="Polar residues" evidence="1">
    <location>
        <begin position="92"/>
        <end position="114"/>
    </location>
</feature>
<reference evidence="2" key="1">
    <citation type="submission" date="2021-05" db="EMBL/GenBank/DDBJ databases">
        <authorList>
            <person name="Alioto T."/>
            <person name="Alioto T."/>
            <person name="Gomez Garrido J."/>
        </authorList>
    </citation>
    <scope>NUCLEOTIDE SEQUENCE</scope>
</reference>
<proteinExistence type="predicted"/>
<dbReference type="EMBL" id="HBUF01095044">
    <property type="protein sequence ID" value="CAG6636606.1"/>
    <property type="molecule type" value="Transcribed_RNA"/>
</dbReference>
<name>A0A8D8QQZ5_9HEMI</name>
<feature type="region of interest" description="Disordered" evidence="1">
    <location>
        <begin position="90"/>
        <end position="114"/>
    </location>
</feature>
<evidence type="ECO:0000313" key="2">
    <source>
        <dbReference type="EMBL" id="CAG6636606.1"/>
    </source>
</evidence>
<protein>
    <submittedName>
        <fullName evidence="2">Uncharacterized protein</fullName>
    </submittedName>
</protein>
<dbReference type="AlphaFoldDB" id="A0A8D8QQZ5"/>